<accession>A0ABU9EST3</accession>
<dbReference type="PANTHER" id="PTHR33121">
    <property type="entry name" value="CYCLIC DI-GMP PHOSPHODIESTERASE PDEF"/>
    <property type="match status" value="1"/>
</dbReference>
<dbReference type="Gene3D" id="3.20.20.450">
    <property type="entry name" value="EAL domain"/>
    <property type="match status" value="1"/>
</dbReference>
<gene>
    <name evidence="2" type="ORF">AAEJ74_26190</name>
</gene>
<sequence>MFDPLMHFQAVQQMHLENDLRKAIENNQLVLYYQPIVNIKNQRIQGLEALVRWQHPERGLLAPGHFINIAENTGLIIPIGRWLLHTACQQLAEWENQFPHHFLKMSVNLSVKQLDIFLLEQLDEVLNNYNLKQNSLVLEITESMLVANIEKTCDLLNQIKAKGIGLSIDDFGTGYSSLSYLHQLPVNSLKIDRSFVSPANLSDRHQVIAKSIIALSKLLKLHVIAEGVETPEQFHWLKKLGCEAAQGYLFSRPVPASDITEL</sequence>
<dbReference type="Pfam" id="PF00563">
    <property type="entry name" value="EAL"/>
    <property type="match status" value="1"/>
</dbReference>
<dbReference type="SMART" id="SM00052">
    <property type="entry name" value="EAL"/>
    <property type="match status" value="1"/>
</dbReference>
<proteinExistence type="predicted"/>
<dbReference type="InterPro" id="IPR035919">
    <property type="entry name" value="EAL_sf"/>
</dbReference>
<dbReference type="SUPFAM" id="SSF141868">
    <property type="entry name" value="EAL domain-like"/>
    <property type="match status" value="1"/>
</dbReference>
<dbReference type="InterPro" id="IPR001633">
    <property type="entry name" value="EAL_dom"/>
</dbReference>
<evidence type="ECO:0000313" key="2">
    <source>
        <dbReference type="EMBL" id="MEK9515018.1"/>
    </source>
</evidence>
<feature type="domain" description="EAL" evidence="1">
    <location>
        <begin position="13"/>
        <end position="262"/>
    </location>
</feature>
<name>A0ABU9EST3_LIMFS</name>
<comment type="caution">
    <text evidence="2">The sequence shown here is derived from an EMBL/GenBank/DDBJ whole genome shotgun (WGS) entry which is preliminary data.</text>
</comment>
<dbReference type="CDD" id="cd01948">
    <property type="entry name" value="EAL"/>
    <property type="match status" value="1"/>
</dbReference>
<protein>
    <submittedName>
        <fullName evidence="2">EAL domain-containing protein</fullName>
    </submittedName>
</protein>
<reference evidence="2 3" key="1">
    <citation type="journal article" date="2024" name="Front. Microbiol.">
        <title>Transcriptomic insights into the dominance of two phototrophs throughout the water column of a tropical hypersaline-alkaline crater lake (Dziani Dzaha, Mayotte).</title>
        <authorList>
            <person name="Duperron S."/>
            <person name="Halary S."/>
            <person name="Bouly J.-P."/>
            <person name="Roussel T."/>
            <person name="Hugoni M."/>
            <person name="Bruto M."/>
            <person name="Oger P."/>
            <person name="Duval C."/>
            <person name="Woo A."/>
            <person name="Jezequiel D."/>
            <person name="Ader M."/>
            <person name="Leboulanger C."/>
            <person name="Agogue H."/>
            <person name="Grossi V."/>
            <person name="Trousselier M."/>
            <person name="Bernard C."/>
        </authorList>
    </citation>
    <scope>NUCLEOTIDE SEQUENCE [LARGE SCALE GENOMIC DNA]</scope>
    <source>
        <strain evidence="2 3">PMC 851.14</strain>
    </source>
</reference>
<evidence type="ECO:0000259" key="1">
    <source>
        <dbReference type="PROSITE" id="PS50883"/>
    </source>
</evidence>
<dbReference type="Proteomes" id="UP001387447">
    <property type="component" value="Unassembled WGS sequence"/>
</dbReference>
<dbReference type="InterPro" id="IPR050706">
    <property type="entry name" value="Cyclic-di-GMP_PDE-like"/>
</dbReference>
<keyword evidence="3" id="KW-1185">Reference proteome</keyword>
<dbReference type="PANTHER" id="PTHR33121:SF70">
    <property type="entry name" value="SIGNALING PROTEIN YKOW"/>
    <property type="match status" value="1"/>
</dbReference>
<evidence type="ECO:0000313" key="3">
    <source>
        <dbReference type="Proteomes" id="UP001387447"/>
    </source>
</evidence>
<dbReference type="PROSITE" id="PS50883">
    <property type="entry name" value="EAL"/>
    <property type="match status" value="1"/>
</dbReference>
<organism evidence="2 3">
    <name type="scientific">Limnospira fusiformis PMC 851.14</name>
    <dbReference type="NCBI Taxonomy" id="2219512"/>
    <lineage>
        <taxon>Bacteria</taxon>
        <taxon>Bacillati</taxon>
        <taxon>Cyanobacteriota</taxon>
        <taxon>Cyanophyceae</taxon>
        <taxon>Oscillatoriophycideae</taxon>
        <taxon>Oscillatoriales</taxon>
        <taxon>Sirenicapillariaceae</taxon>
        <taxon>Limnospira</taxon>
    </lineage>
</organism>
<dbReference type="EMBL" id="JBBWYZ010000029">
    <property type="protein sequence ID" value="MEK9515018.1"/>
    <property type="molecule type" value="Genomic_DNA"/>
</dbReference>
<dbReference type="RefSeq" id="WP_338085933.1">
    <property type="nucleotide sequence ID" value="NZ_JBBWYZ010000029.1"/>
</dbReference>